<dbReference type="SUPFAM" id="SSF46894">
    <property type="entry name" value="C-terminal effector domain of the bipartite response regulators"/>
    <property type="match status" value="1"/>
</dbReference>
<protein>
    <submittedName>
        <fullName evidence="4">Response regulator transcription factor</fullName>
    </submittedName>
</protein>
<evidence type="ECO:0000256" key="2">
    <source>
        <dbReference type="PROSITE-ProRule" id="PRU00169"/>
    </source>
</evidence>
<accession>A0A931CP28</accession>
<dbReference type="GO" id="GO:0006355">
    <property type="term" value="P:regulation of DNA-templated transcription"/>
    <property type="evidence" value="ECO:0007669"/>
    <property type="project" value="InterPro"/>
</dbReference>
<dbReference type="SUPFAM" id="SSF52172">
    <property type="entry name" value="CheY-like"/>
    <property type="match status" value="1"/>
</dbReference>
<name>A0A931CP28_9ACTN</name>
<comment type="caution">
    <text evidence="2">Lacks conserved residue(s) required for the propagation of feature annotation.</text>
</comment>
<gene>
    <name evidence="4" type="ORF">I4J89_44205</name>
</gene>
<dbReference type="InterPro" id="IPR036388">
    <property type="entry name" value="WH-like_DNA-bd_sf"/>
</dbReference>
<dbReference type="GO" id="GO:0003677">
    <property type="term" value="F:DNA binding"/>
    <property type="evidence" value="ECO:0007669"/>
    <property type="project" value="UniProtKB-KW"/>
</dbReference>
<dbReference type="PROSITE" id="PS50110">
    <property type="entry name" value="RESPONSE_REGULATORY"/>
    <property type="match status" value="1"/>
</dbReference>
<reference evidence="4" key="1">
    <citation type="submission" date="2020-11" db="EMBL/GenBank/DDBJ databases">
        <title>Isolation and identification of active actinomycetes.</title>
        <authorList>
            <person name="Sun X."/>
        </authorList>
    </citation>
    <scope>NUCLEOTIDE SEQUENCE</scope>
    <source>
        <strain evidence="4">NEAU-A11</strain>
    </source>
</reference>
<organism evidence="4 5">
    <name type="scientific">Actinoplanes aureus</name>
    <dbReference type="NCBI Taxonomy" id="2792083"/>
    <lineage>
        <taxon>Bacteria</taxon>
        <taxon>Bacillati</taxon>
        <taxon>Actinomycetota</taxon>
        <taxon>Actinomycetes</taxon>
        <taxon>Micromonosporales</taxon>
        <taxon>Micromonosporaceae</taxon>
        <taxon>Actinoplanes</taxon>
    </lineage>
</organism>
<sequence>MFVRIAVADPLPVFRRGVMAILRDAGFETEAPDDLVAWVRGHQATAALVTVCSESDWQLLETLHRASADVVLVALLEQVTVADSVRALRAGASCVVPRDTSPSALQEAFGAAVRGQSLVSIEVLRALTVPSGTAPAPAPASNQPSPDERKWLRELARGTTVGRLASDVGYSERMMFRLLRDLYTRLGADNRTDALIKAQAQGWL</sequence>
<proteinExistence type="predicted"/>
<dbReference type="InterPro" id="IPR011006">
    <property type="entry name" value="CheY-like_superfamily"/>
</dbReference>
<dbReference type="Gene3D" id="3.40.50.2300">
    <property type="match status" value="1"/>
</dbReference>
<evidence type="ECO:0000259" key="3">
    <source>
        <dbReference type="PROSITE" id="PS50110"/>
    </source>
</evidence>
<dbReference type="InterPro" id="IPR001789">
    <property type="entry name" value="Sig_transdc_resp-reg_receiver"/>
</dbReference>
<dbReference type="GO" id="GO:0000160">
    <property type="term" value="P:phosphorelay signal transduction system"/>
    <property type="evidence" value="ECO:0007669"/>
    <property type="project" value="InterPro"/>
</dbReference>
<dbReference type="Proteomes" id="UP000598146">
    <property type="component" value="Unassembled WGS sequence"/>
</dbReference>
<dbReference type="InterPro" id="IPR039420">
    <property type="entry name" value="WalR-like"/>
</dbReference>
<dbReference type="AlphaFoldDB" id="A0A931CP28"/>
<dbReference type="InterPro" id="IPR016032">
    <property type="entry name" value="Sig_transdc_resp-reg_C-effctor"/>
</dbReference>
<comment type="caution">
    <text evidence="4">The sequence shown here is derived from an EMBL/GenBank/DDBJ whole genome shotgun (WGS) entry which is preliminary data.</text>
</comment>
<keyword evidence="1" id="KW-0238">DNA-binding</keyword>
<dbReference type="EMBL" id="JADQTO010000038">
    <property type="protein sequence ID" value="MBG0568450.1"/>
    <property type="molecule type" value="Genomic_DNA"/>
</dbReference>
<feature type="domain" description="Response regulatory" evidence="3">
    <location>
        <begin position="4"/>
        <end position="113"/>
    </location>
</feature>
<evidence type="ECO:0000256" key="1">
    <source>
        <dbReference type="ARBA" id="ARBA00023125"/>
    </source>
</evidence>
<evidence type="ECO:0000313" key="4">
    <source>
        <dbReference type="EMBL" id="MBG0568450.1"/>
    </source>
</evidence>
<dbReference type="Gene3D" id="1.10.10.10">
    <property type="entry name" value="Winged helix-like DNA-binding domain superfamily/Winged helix DNA-binding domain"/>
    <property type="match status" value="1"/>
</dbReference>
<dbReference type="RefSeq" id="WP_196420220.1">
    <property type="nucleotide sequence ID" value="NZ_JADQTO010000038.1"/>
</dbReference>
<dbReference type="PANTHER" id="PTHR43214">
    <property type="entry name" value="TWO-COMPONENT RESPONSE REGULATOR"/>
    <property type="match status" value="1"/>
</dbReference>
<keyword evidence="5" id="KW-1185">Reference proteome</keyword>
<evidence type="ECO:0000313" key="5">
    <source>
        <dbReference type="Proteomes" id="UP000598146"/>
    </source>
</evidence>